<feature type="compositionally biased region" description="Basic and acidic residues" evidence="2">
    <location>
        <begin position="235"/>
        <end position="250"/>
    </location>
</feature>
<evidence type="ECO:0000313" key="3">
    <source>
        <dbReference type="EMBL" id="KIK58545.1"/>
    </source>
</evidence>
<keyword evidence="1" id="KW-0175">Coiled coil</keyword>
<accession>A0A0D0B5E6</accession>
<feature type="region of interest" description="Disordered" evidence="2">
    <location>
        <begin position="235"/>
        <end position="259"/>
    </location>
</feature>
<gene>
    <name evidence="3" type="ORF">GYMLUDRAFT_1005828</name>
</gene>
<evidence type="ECO:0000256" key="1">
    <source>
        <dbReference type="SAM" id="Coils"/>
    </source>
</evidence>
<dbReference type="OrthoDB" id="3060528at2759"/>
<reference evidence="3 4" key="1">
    <citation type="submission" date="2014-04" db="EMBL/GenBank/DDBJ databases">
        <title>Evolutionary Origins and Diversification of the Mycorrhizal Mutualists.</title>
        <authorList>
            <consortium name="DOE Joint Genome Institute"/>
            <consortium name="Mycorrhizal Genomics Consortium"/>
            <person name="Kohler A."/>
            <person name="Kuo A."/>
            <person name="Nagy L.G."/>
            <person name="Floudas D."/>
            <person name="Copeland A."/>
            <person name="Barry K.W."/>
            <person name="Cichocki N."/>
            <person name="Veneault-Fourrey C."/>
            <person name="LaButti K."/>
            <person name="Lindquist E.A."/>
            <person name="Lipzen A."/>
            <person name="Lundell T."/>
            <person name="Morin E."/>
            <person name="Murat C."/>
            <person name="Riley R."/>
            <person name="Ohm R."/>
            <person name="Sun H."/>
            <person name="Tunlid A."/>
            <person name="Henrissat B."/>
            <person name="Grigoriev I.V."/>
            <person name="Hibbett D.S."/>
            <person name="Martin F."/>
        </authorList>
    </citation>
    <scope>NUCLEOTIDE SEQUENCE [LARGE SCALE GENOMIC DNA]</scope>
    <source>
        <strain evidence="3 4">FD-317 M1</strain>
    </source>
</reference>
<feature type="coiled-coil region" evidence="1">
    <location>
        <begin position="165"/>
        <end position="192"/>
    </location>
</feature>
<sequence>MLNQALSPRSKTLSISLVQGLLDVMQGSRQQVFVKEIQELGDNINFTLSYADTVYSFLVQEATYVNSVSQSEFQAEKWRTEQMNYKKQIQIIKDAAAQAKINAIFPFVRIWAPMAAEESDEDVLAEFEGFSERLAGITVPVAKLDPMLDMTKLIKRDCYSKLVNARGYDKNVKKLNDEIEELALKLKAKEGVVLLPQIEDLLPTVLKKFGLDVLALVRALKIYIEADGSEKYRTTDDIVDGREHEQDKGSSGEVSESDTDILANVGKERESHFNTSSEGCNLTANVECETELREKQKRLHELLGQRERSENDHDRWVIMFIYALELERRISLIIPKSKVITRLAEEVKFEVDRYIFFLQDPNCKDQGKRQNALAEIMLAQGLYMLLDYELGKFSTQAMITIPNPI</sequence>
<feature type="coiled-coil region" evidence="1">
    <location>
        <begin position="285"/>
        <end position="312"/>
    </location>
</feature>
<dbReference type="HOGENOM" id="CLU_679811_0_0_1"/>
<evidence type="ECO:0000313" key="4">
    <source>
        <dbReference type="Proteomes" id="UP000053593"/>
    </source>
</evidence>
<dbReference type="Proteomes" id="UP000053593">
    <property type="component" value="Unassembled WGS sequence"/>
</dbReference>
<dbReference type="AlphaFoldDB" id="A0A0D0B5E6"/>
<proteinExistence type="predicted"/>
<keyword evidence="4" id="KW-1185">Reference proteome</keyword>
<evidence type="ECO:0000256" key="2">
    <source>
        <dbReference type="SAM" id="MobiDB-lite"/>
    </source>
</evidence>
<organism evidence="3 4">
    <name type="scientific">Collybiopsis luxurians FD-317 M1</name>
    <dbReference type="NCBI Taxonomy" id="944289"/>
    <lineage>
        <taxon>Eukaryota</taxon>
        <taxon>Fungi</taxon>
        <taxon>Dikarya</taxon>
        <taxon>Basidiomycota</taxon>
        <taxon>Agaricomycotina</taxon>
        <taxon>Agaricomycetes</taxon>
        <taxon>Agaricomycetidae</taxon>
        <taxon>Agaricales</taxon>
        <taxon>Marasmiineae</taxon>
        <taxon>Omphalotaceae</taxon>
        <taxon>Collybiopsis</taxon>
        <taxon>Collybiopsis luxurians</taxon>
    </lineage>
</organism>
<name>A0A0D0B5E6_9AGAR</name>
<dbReference type="EMBL" id="KN834784">
    <property type="protein sequence ID" value="KIK58545.1"/>
    <property type="molecule type" value="Genomic_DNA"/>
</dbReference>
<protein>
    <submittedName>
        <fullName evidence="3">Uncharacterized protein</fullName>
    </submittedName>
</protein>